<protein>
    <submittedName>
        <fullName evidence="1">Uncharacterized protein</fullName>
    </submittedName>
</protein>
<keyword evidence="2" id="KW-1185">Reference proteome</keyword>
<dbReference type="EMBL" id="BNAL01000009">
    <property type="protein sequence ID" value="GHG00231.1"/>
    <property type="molecule type" value="Genomic_DNA"/>
</dbReference>
<reference evidence="2" key="1">
    <citation type="journal article" date="2019" name="Int. J. Syst. Evol. Microbiol.">
        <title>The Global Catalogue of Microorganisms (GCM) 10K type strain sequencing project: providing services to taxonomists for standard genome sequencing and annotation.</title>
        <authorList>
            <consortium name="The Broad Institute Genomics Platform"/>
            <consortium name="The Broad Institute Genome Sequencing Center for Infectious Disease"/>
            <person name="Wu L."/>
            <person name="Ma J."/>
        </authorList>
    </citation>
    <scope>NUCLEOTIDE SEQUENCE [LARGE SCALE GENOMIC DNA]</scope>
    <source>
        <strain evidence="2">CGMCC 1.18439</strain>
    </source>
</reference>
<evidence type="ECO:0000313" key="2">
    <source>
        <dbReference type="Proteomes" id="UP000632154"/>
    </source>
</evidence>
<accession>A0ABQ3K364</accession>
<name>A0ABQ3K364_9DEIO</name>
<sequence length="111" mass="12615">MGYFFITWDTADEKGITVRIGRMVDYLTGGVFEGVSEHPDWKALIGEPLKGLEILLGEIILYVGEKTVFIVTAEVDRQNPEIIDGMADNLVVFFSKERRARFFAQYPNIKP</sequence>
<proteinExistence type="predicted"/>
<evidence type="ECO:0000313" key="1">
    <source>
        <dbReference type="EMBL" id="GHG00231.1"/>
    </source>
</evidence>
<dbReference type="Proteomes" id="UP000632154">
    <property type="component" value="Unassembled WGS sequence"/>
</dbReference>
<organism evidence="1 2">
    <name type="scientific">Deinococcus piscis</name>
    <dbReference type="NCBI Taxonomy" id="394230"/>
    <lineage>
        <taxon>Bacteria</taxon>
        <taxon>Thermotogati</taxon>
        <taxon>Deinococcota</taxon>
        <taxon>Deinococci</taxon>
        <taxon>Deinococcales</taxon>
        <taxon>Deinococcaceae</taxon>
        <taxon>Deinococcus</taxon>
    </lineage>
</organism>
<gene>
    <name evidence="1" type="ORF">GCM10017783_10440</name>
</gene>
<comment type="caution">
    <text evidence="1">The sequence shown here is derived from an EMBL/GenBank/DDBJ whole genome shotgun (WGS) entry which is preliminary data.</text>
</comment>